<comment type="subcellular location">
    <subcellularLocation>
        <location evidence="1">Cytoplasm</location>
    </subcellularLocation>
</comment>
<evidence type="ECO:0000256" key="4">
    <source>
        <dbReference type="ARBA" id="ARBA00022982"/>
    </source>
</evidence>
<evidence type="ECO:0000256" key="7">
    <source>
        <dbReference type="SAM" id="SignalP"/>
    </source>
</evidence>
<keyword evidence="7" id="KW-0732">Signal</keyword>
<dbReference type="Gene3D" id="3.40.30.10">
    <property type="entry name" value="Glutaredoxin"/>
    <property type="match status" value="1"/>
</dbReference>
<organism evidence="9 10">
    <name type="scientific">Flaviaesturariibacter aridisoli</name>
    <dbReference type="NCBI Taxonomy" id="2545761"/>
    <lineage>
        <taxon>Bacteria</taxon>
        <taxon>Pseudomonadati</taxon>
        <taxon>Bacteroidota</taxon>
        <taxon>Chitinophagia</taxon>
        <taxon>Chitinophagales</taxon>
        <taxon>Chitinophagaceae</taxon>
        <taxon>Flaviaestuariibacter</taxon>
    </lineage>
</organism>
<keyword evidence="2" id="KW-0813">Transport</keyword>
<dbReference type="InterPro" id="IPR013766">
    <property type="entry name" value="Thioredoxin_domain"/>
</dbReference>
<evidence type="ECO:0000259" key="8">
    <source>
        <dbReference type="PROSITE" id="PS51352"/>
    </source>
</evidence>
<keyword evidence="3" id="KW-0963">Cytoplasm</keyword>
<evidence type="ECO:0000256" key="2">
    <source>
        <dbReference type="ARBA" id="ARBA00022448"/>
    </source>
</evidence>
<evidence type="ECO:0000313" key="10">
    <source>
        <dbReference type="Proteomes" id="UP000295164"/>
    </source>
</evidence>
<dbReference type="Proteomes" id="UP000295164">
    <property type="component" value="Unassembled WGS sequence"/>
</dbReference>
<keyword evidence="4" id="KW-0249">Electron transport</keyword>
<dbReference type="InterPro" id="IPR036249">
    <property type="entry name" value="Thioredoxin-like_sf"/>
</dbReference>
<dbReference type="OrthoDB" id="120730at2"/>
<reference evidence="9 10" key="1">
    <citation type="submission" date="2019-03" db="EMBL/GenBank/DDBJ databases">
        <authorList>
            <person name="Kim M.K.M."/>
        </authorList>
    </citation>
    <scope>NUCLEOTIDE SEQUENCE [LARGE SCALE GENOMIC DNA]</scope>
    <source>
        <strain evidence="9 10">17J68-15</strain>
    </source>
</reference>
<feature type="domain" description="Thioredoxin" evidence="8">
    <location>
        <begin position="10"/>
        <end position="140"/>
    </location>
</feature>
<accession>A0A4R4E656</accession>
<name>A0A4R4E656_9BACT</name>
<comment type="caution">
    <text evidence="9">The sequence shown here is derived from an EMBL/GenBank/DDBJ whole genome shotgun (WGS) entry which is preliminary data.</text>
</comment>
<dbReference type="CDD" id="cd02947">
    <property type="entry name" value="TRX_family"/>
    <property type="match status" value="1"/>
</dbReference>
<dbReference type="PANTHER" id="PTHR10438">
    <property type="entry name" value="THIOREDOXIN"/>
    <property type="match status" value="1"/>
</dbReference>
<proteinExistence type="predicted"/>
<evidence type="ECO:0000256" key="3">
    <source>
        <dbReference type="ARBA" id="ARBA00022490"/>
    </source>
</evidence>
<gene>
    <name evidence="9" type="ORF">E0486_07325</name>
</gene>
<sequence length="394" mass="44432">MNKKFFALCLLVLASLSVFANGIRFVENKKWKDILALAKAQHKPIFLDAYASWCGPCKYMRENVFNQAMVGQLYNDKFINVKMDMEEGEGPDLARELNIEAYPSFFFINEKGEVVHKSVGALSAVAFVELARTALDPARQFYTLQKKAERGQLTPAAFHQWLAQAERVDGSVVDSTVARYLRQAKYPLLDSDMLHILVDYAKTPSRAQVDFLFAHRDDVARLLHLNGAELERSLLRKLRGYALSLSAAADSLNFPAFEGIVQQYAPVSAWVETQRLRTAWQFGDGQDDRGMGSLLDLLKRPNSGLFAEDLADLLLEHVDRIAPHPRAAEVASAAKAFVLRPDEPKGYYRDVSLLVLALKQKDAPAIRTYARAVYDNSTVPDDLRERVKDLRDYE</sequence>
<evidence type="ECO:0000256" key="1">
    <source>
        <dbReference type="ARBA" id="ARBA00004496"/>
    </source>
</evidence>
<feature type="signal peptide" evidence="7">
    <location>
        <begin position="1"/>
        <end position="20"/>
    </location>
</feature>
<evidence type="ECO:0000256" key="5">
    <source>
        <dbReference type="ARBA" id="ARBA00023157"/>
    </source>
</evidence>
<keyword evidence="5" id="KW-1015">Disulfide bond</keyword>
<dbReference type="PROSITE" id="PS51352">
    <property type="entry name" value="THIOREDOXIN_2"/>
    <property type="match status" value="1"/>
</dbReference>
<keyword evidence="6" id="KW-0676">Redox-active center</keyword>
<dbReference type="AlphaFoldDB" id="A0A4R4E656"/>
<feature type="chain" id="PRO_5020763766" evidence="7">
    <location>
        <begin position="21"/>
        <end position="394"/>
    </location>
</feature>
<dbReference type="InterPro" id="IPR050620">
    <property type="entry name" value="Thioredoxin_H-type-like"/>
</dbReference>
<keyword evidence="10" id="KW-1185">Reference proteome</keyword>
<protein>
    <submittedName>
        <fullName evidence="9">Thioredoxin</fullName>
    </submittedName>
</protein>
<evidence type="ECO:0000256" key="6">
    <source>
        <dbReference type="ARBA" id="ARBA00023284"/>
    </source>
</evidence>
<dbReference type="PANTHER" id="PTHR10438:SF453">
    <property type="entry name" value="THIOREDOXIN H4-RELATED"/>
    <property type="match status" value="1"/>
</dbReference>
<dbReference type="RefSeq" id="WP_131851500.1">
    <property type="nucleotide sequence ID" value="NZ_SKFH01000008.1"/>
</dbReference>
<dbReference type="SUPFAM" id="SSF52833">
    <property type="entry name" value="Thioredoxin-like"/>
    <property type="match status" value="1"/>
</dbReference>
<evidence type="ECO:0000313" key="9">
    <source>
        <dbReference type="EMBL" id="TCZ73155.1"/>
    </source>
</evidence>
<dbReference type="GO" id="GO:0005737">
    <property type="term" value="C:cytoplasm"/>
    <property type="evidence" value="ECO:0007669"/>
    <property type="project" value="UniProtKB-SubCell"/>
</dbReference>
<dbReference type="Pfam" id="PF00085">
    <property type="entry name" value="Thioredoxin"/>
    <property type="match status" value="1"/>
</dbReference>
<dbReference type="EMBL" id="SKFH01000008">
    <property type="protein sequence ID" value="TCZ73155.1"/>
    <property type="molecule type" value="Genomic_DNA"/>
</dbReference>